<dbReference type="GO" id="GO:0005524">
    <property type="term" value="F:ATP binding"/>
    <property type="evidence" value="ECO:0007669"/>
    <property type="project" value="UniProtKB-KW"/>
</dbReference>
<keyword evidence="8" id="KW-0067">ATP-binding</keyword>
<sequence>MKTIKDLVDFLIHLEKKFTQSEIKMQELMLHPNYDVSAKNLAKYLVLRSHELRPIQNQLHHLGLSSLAASESHTHYQLLNVLKWLAPEYKGKACTLSDDVGREMISQRTRKLFGEKHADHNIPYLMVTIDERKAGDVKYFEKLLINGMNIARINFAHADELTVNQIVNTLQTAIINTGLPCKIHMDLAGPKLRTLIPNKKKKIELQLNDVIYLQATTTNENFPKKTILISETRVFETLQSGHRIYFDDGKFHGIVEEVKNQTAVIRIVKTPLNNAVLKQDKGINLPDTHLNTQSLTAEDIKNLKMIASYADLIGYSFVRKTEDIQLLRTYLKEFGIHKPVIYKIETSEAVDSFVELLYEAMKDPLFGIMIARGDSAIEIGFERLAEIQEELLWLCEAAHTPVIWATQVLESLNKTGLITRSEISDAVMASMSECVMLNKGKNIVQTMQTLKDILRRESSHREKKRFTMRPLGIVKKFVSEHLNDSQSEGSIMKLPSDV</sequence>
<evidence type="ECO:0000256" key="2">
    <source>
        <dbReference type="ARBA" id="ARBA00008663"/>
    </source>
</evidence>
<evidence type="ECO:0000313" key="14">
    <source>
        <dbReference type="EMBL" id="GCD76716.1"/>
    </source>
</evidence>
<dbReference type="PANTHER" id="PTHR11817">
    <property type="entry name" value="PYRUVATE KINASE"/>
    <property type="match status" value="1"/>
</dbReference>
<keyword evidence="6" id="KW-0547">Nucleotide-binding</keyword>
<dbReference type="GO" id="GO:0004743">
    <property type="term" value="F:pyruvate kinase activity"/>
    <property type="evidence" value="ECO:0007669"/>
    <property type="project" value="UniProtKB-EC"/>
</dbReference>
<keyword evidence="7 12" id="KW-0418">Kinase</keyword>
<evidence type="ECO:0000256" key="8">
    <source>
        <dbReference type="ARBA" id="ARBA00022840"/>
    </source>
</evidence>
<evidence type="ECO:0000256" key="9">
    <source>
        <dbReference type="ARBA" id="ARBA00022842"/>
    </source>
</evidence>
<dbReference type="Gene3D" id="3.20.20.60">
    <property type="entry name" value="Phosphoenolpyruvate-binding domains"/>
    <property type="match status" value="1"/>
</dbReference>
<dbReference type="Proteomes" id="UP000286715">
    <property type="component" value="Unassembled WGS sequence"/>
</dbReference>
<proteinExistence type="inferred from homology"/>
<keyword evidence="4 12" id="KW-0808">Transferase</keyword>
<keyword evidence="9 12" id="KW-0460">Magnesium</keyword>
<feature type="domain" description="Pyruvate kinase barrel" evidence="13">
    <location>
        <begin position="134"/>
        <end position="438"/>
    </location>
</feature>
<dbReference type="InterPro" id="IPR040442">
    <property type="entry name" value="Pyrv_kinase-like_dom_sf"/>
</dbReference>
<comment type="caution">
    <text evidence="14">The sequence shown here is derived from an EMBL/GenBank/DDBJ whole genome shotgun (WGS) entry which is preliminary data.</text>
</comment>
<dbReference type="Pfam" id="PF00224">
    <property type="entry name" value="PK"/>
    <property type="match status" value="1"/>
</dbReference>
<evidence type="ECO:0000256" key="7">
    <source>
        <dbReference type="ARBA" id="ARBA00022777"/>
    </source>
</evidence>
<dbReference type="Gene3D" id="2.40.33.10">
    <property type="entry name" value="PK beta-barrel domain-like"/>
    <property type="match status" value="1"/>
</dbReference>
<dbReference type="InterPro" id="IPR011037">
    <property type="entry name" value="Pyrv_Knase-like_insert_dom_sf"/>
</dbReference>
<dbReference type="EC" id="2.7.1.40" evidence="3 12"/>
<evidence type="ECO:0000256" key="6">
    <source>
        <dbReference type="ARBA" id="ARBA00022741"/>
    </source>
</evidence>
<accession>A0A401XI71</accession>
<keyword evidence="11 14" id="KW-0670">Pyruvate</keyword>
<evidence type="ECO:0000256" key="3">
    <source>
        <dbReference type="ARBA" id="ARBA00012142"/>
    </source>
</evidence>
<dbReference type="SUPFAM" id="SSF50800">
    <property type="entry name" value="PK beta-barrel domain-like"/>
    <property type="match status" value="1"/>
</dbReference>
<keyword evidence="10 12" id="KW-0324">Glycolysis</keyword>
<comment type="pathway">
    <text evidence="1 12">Carbohydrate degradation; glycolysis; pyruvate from D-glyceraldehyde 3-phosphate: step 5/5.</text>
</comment>
<dbReference type="InterPro" id="IPR015813">
    <property type="entry name" value="Pyrv/PenolPyrv_kinase-like_dom"/>
</dbReference>
<dbReference type="EMBL" id="BHZE01000001">
    <property type="protein sequence ID" value="GCD76716.1"/>
    <property type="molecule type" value="Genomic_DNA"/>
</dbReference>
<evidence type="ECO:0000256" key="4">
    <source>
        <dbReference type="ARBA" id="ARBA00022679"/>
    </source>
</evidence>
<evidence type="ECO:0000256" key="1">
    <source>
        <dbReference type="ARBA" id="ARBA00004997"/>
    </source>
</evidence>
<gene>
    <name evidence="14" type="ORF">JCM31826_01980</name>
</gene>
<keyword evidence="15" id="KW-1185">Reference proteome</keyword>
<name>A0A401XI71_9FLAO</name>
<evidence type="ECO:0000256" key="12">
    <source>
        <dbReference type="RuleBase" id="RU000504"/>
    </source>
</evidence>
<evidence type="ECO:0000259" key="13">
    <source>
        <dbReference type="Pfam" id="PF00224"/>
    </source>
</evidence>
<evidence type="ECO:0000256" key="11">
    <source>
        <dbReference type="ARBA" id="ARBA00023317"/>
    </source>
</evidence>
<evidence type="ECO:0000256" key="10">
    <source>
        <dbReference type="ARBA" id="ARBA00023152"/>
    </source>
</evidence>
<dbReference type="OrthoDB" id="9812123at2"/>
<dbReference type="AlphaFoldDB" id="A0A401XI71"/>
<reference evidence="14 15" key="1">
    <citation type="submission" date="2018-11" db="EMBL/GenBank/DDBJ databases">
        <title>Schleiferia aggregans sp. nov., a moderately thermophilic heterotrophic bacterium isolated from microbial mats at a terrestrial hot spring.</title>
        <authorList>
            <person name="Iino T."/>
            <person name="Ohkuma M."/>
            <person name="Haruta S."/>
        </authorList>
    </citation>
    <scope>NUCLEOTIDE SEQUENCE [LARGE SCALE GENOMIC DNA]</scope>
    <source>
        <strain evidence="14 15">LA</strain>
    </source>
</reference>
<dbReference type="InterPro" id="IPR001697">
    <property type="entry name" value="Pyr_Knase"/>
</dbReference>
<protein>
    <recommendedName>
        <fullName evidence="3 12">Pyruvate kinase</fullName>
        <ecNumber evidence="3 12">2.7.1.40</ecNumber>
    </recommendedName>
</protein>
<evidence type="ECO:0000313" key="15">
    <source>
        <dbReference type="Proteomes" id="UP000286715"/>
    </source>
</evidence>
<evidence type="ECO:0000256" key="5">
    <source>
        <dbReference type="ARBA" id="ARBA00022723"/>
    </source>
</evidence>
<comment type="catalytic activity">
    <reaction evidence="12">
        <text>pyruvate + ATP = phosphoenolpyruvate + ADP + H(+)</text>
        <dbReference type="Rhea" id="RHEA:18157"/>
        <dbReference type="ChEBI" id="CHEBI:15361"/>
        <dbReference type="ChEBI" id="CHEBI:15378"/>
        <dbReference type="ChEBI" id="CHEBI:30616"/>
        <dbReference type="ChEBI" id="CHEBI:58702"/>
        <dbReference type="ChEBI" id="CHEBI:456216"/>
        <dbReference type="EC" id="2.7.1.40"/>
    </reaction>
</comment>
<organism evidence="14 15">
    <name type="scientific">Thermaurantimonas aggregans</name>
    <dbReference type="NCBI Taxonomy" id="2173829"/>
    <lineage>
        <taxon>Bacteria</taxon>
        <taxon>Pseudomonadati</taxon>
        <taxon>Bacteroidota</taxon>
        <taxon>Flavobacteriia</taxon>
        <taxon>Flavobacteriales</taxon>
        <taxon>Schleiferiaceae</taxon>
        <taxon>Thermaurantimonas</taxon>
    </lineage>
</organism>
<dbReference type="UniPathway" id="UPA00109">
    <property type="reaction ID" value="UER00188"/>
</dbReference>
<dbReference type="GO" id="GO:0000287">
    <property type="term" value="F:magnesium ion binding"/>
    <property type="evidence" value="ECO:0007669"/>
    <property type="project" value="InterPro"/>
</dbReference>
<dbReference type="InterPro" id="IPR015806">
    <property type="entry name" value="Pyrv_Knase_insert_dom_sf"/>
</dbReference>
<dbReference type="RefSeq" id="WP_124396790.1">
    <property type="nucleotide sequence ID" value="NZ_BHZE01000001.1"/>
</dbReference>
<dbReference type="GO" id="GO:0030955">
    <property type="term" value="F:potassium ion binding"/>
    <property type="evidence" value="ECO:0007669"/>
    <property type="project" value="InterPro"/>
</dbReference>
<dbReference type="PRINTS" id="PR01050">
    <property type="entry name" value="PYRUVTKNASE"/>
</dbReference>
<dbReference type="GO" id="GO:0016301">
    <property type="term" value="F:kinase activity"/>
    <property type="evidence" value="ECO:0007669"/>
    <property type="project" value="UniProtKB-KW"/>
</dbReference>
<dbReference type="InterPro" id="IPR015793">
    <property type="entry name" value="Pyrv_Knase_brl"/>
</dbReference>
<keyword evidence="5" id="KW-0479">Metal-binding</keyword>
<comment type="similarity">
    <text evidence="2 12">Belongs to the pyruvate kinase family.</text>
</comment>
<dbReference type="SUPFAM" id="SSF51621">
    <property type="entry name" value="Phosphoenolpyruvate/pyruvate domain"/>
    <property type="match status" value="1"/>
</dbReference>